<organism evidence="6 8">
    <name type="scientific">Vanilla planifolia</name>
    <name type="common">Vanilla</name>
    <dbReference type="NCBI Taxonomy" id="51239"/>
    <lineage>
        <taxon>Eukaryota</taxon>
        <taxon>Viridiplantae</taxon>
        <taxon>Streptophyta</taxon>
        <taxon>Embryophyta</taxon>
        <taxon>Tracheophyta</taxon>
        <taxon>Spermatophyta</taxon>
        <taxon>Magnoliopsida</taxon>
        <taxon>Liliopsida</taxon>
        <taxon>Asparagales</taxon>
        <taxon>Orchidaceae</taxon>
        <taxon>Vanilloideae</taxon>
        <taxon>Vanilleae</taxon>
        <taxon>Vanilla</taxon>
    </lineage>
</organism>
<evidence type="ECO:0000313" key="8">
    <source>
        <dbReference type="Proteomes" id="UP000636800"/>
    </source>
</evidence>
<feature type="coiled-coil region" evidence="4">
    <location>
        <begin position="141"/>
        <end position="168"/>
    </location>
</feature>
<dbReference type="GO" id="GO:0046983">
    <property type="term" value="F:protein dimerization activity"/>
    <property type="evidence" value="ECO:0007669"/>
    <property type="project" value="InterPro"/>
</dbReference>
<keyword evidence="3" id="KW-0804">Transcription</keyword>
<dbReference type="EMBL" id="JADCNM010000012">
    <property type="protein sequence ID" value="KAG0460020.1"/>
    <property type="molecule type" value="Genomic_DNA"/>
</dbReference>
<name>A0A835PTV3_VANPL</name>
<dbReference type="PANTHER" id="PTHR46665:SF6">
    <property type="entry name" value="TRANSCRIPTION FACTOR BHLH92"/>
    <property type="match status" value="1"/>
</dbReference>
<evidence type="ECO:0000256" key="1">
    <source>
        <dbReference type="ARBA" id="ARBA00005510"/>
    </source>
</evidence>
<keyword evidence="4" id="KW-0175">Coiled coil</keyword>
<dbReference type="PANTHER" id="PTHR46665">
    <property type="entry name" value="TRANSCRIPTION FACTOR BHLH041-RELATED-RELATED"/>
    <property type="match status" value="1"/>
</dbReference>
<dbReference type="Proteomes" id="UP000639772">
    <property type="component" value="Chromosome 12"/>
</dbReference>
<evidence type="ECO:0000259" key="5">
    <source>
        <dbReference type="PROSITE" id="PS50888"/>
    </source>
</evidence>
<gene>
    <name evidence="7" type="ORF">HPP92_023148</name>
    <name evidence="6" type="ORF">HPP92_023468</name>
</gene>
<dbReference type="OrthoDB" id="1885111at2759"/>
<evidence type="ECO:0000313" key="9">
    <source>
        <dbReference type="Proteomes" id="UP000639772"/>
    </source>
</evidence>
<evidence type="ECO:0000256" key="3">
    <source>
        <dbReference type="ARBA" id="ARBA00023163"/>
    </source>
</evidence>
<dbReference type="SMART" id="SM00353">
    <property type="entry name" value="HLH"/>
    <property type="match status" value="1"/>
</dbReference>
<keyword evidence="8" id="KW-1185">Reference proteome</keyword>
<dbReference type="Proteomes" id="UP000636800">
    <property type="component" value="Chromosome 12"/>
</dbReference>
<dbReference type="EMBL" id="JADCNL010000012">
    <property type="protein sequence ID" value="KAG0458311.1"/>
    <property type="molecule type" value="Genomic_DNA"/>
</dbReference>
<reference evidence="8 9" key="1">
    <citation type="journal article" date="2020" name="Nat. Food">
        <title>A phased Vanilla planifolia genome enables genetic improvement of flavour and production.</title>
        <authorList>
            <person name="Hasing T."/>
            <person name="Tang H."/>
            <person name="Brym M."/>
            <person name="Khazi F."/>
            <person name="Huang T."/>
            <person name="Chambers A.H."/>
        </authorList>
    </citation>
    <scope>NUCLEOTIDE SEQUENCE [LARGE SCALE GENOMIC DNA]</scope>
    <source>
        <tissue evidence="6">Leaf</tissue>
    </source>
</reference>
<dbReference type="InterPro" id="IPR011598">
    <property type="entry name" value="bHLH_dom"/>
</dbReference>
<protein>
    <recommendedName>
        <fullName evidence="5">BHLH domain-containing protein</fullName>
    </recommendedName>
</protein>
<feature type="domain" description="BHLH" evidence="5">
    <location>
        <begin position="102"/>
        <end position="151"/>
    </location>
</feature>
<evidence type="ECO:0000313" key="6">
    <source>
        <dbReference type="EMBL" id="KAG0458311.1"/>
    </source>
</evidence>
<keyword evidence="2" id="KW-0805">Transcription regulation</keyword>
<dbReference type="InterPro" id="IPR036638">
    <property type="entry name" value="HLH_DNA-bd_sf"/>
</dbReference>
<dbReference type="Gene3D" id="4.10.280.10">
    <property type="entry name" value="Helix-loop-helix DNA-binding domain"/>
    <property type="match status" value="1"/>
</dbReference>
<evidence type="ECO:0000313" key="7">
    <source>
        <dbReference type="EMBL" id="KAG0460020.1"/>
    </source>
</evidence>
<sequence length="285" mass="32155">MDPNFFSFSTQEALFSYSDLLWDIPLDPFFDTLAAISDPFPPSQPFRRRSAFSKYSGTQTAAVREPENSPRNIHYRLIELLRRIEGNKQAAKCSRVGSGEESRGFRHMMRERHRRERLSQSYADLHSMLSPRAKADKNSIVQEAAALVRELKRMKQGMQNRGQELRNRASALGTSNGWGAGGIDAVKKEEIEFNARNPDSSIDCLISALRCLDQMEIKATSLRMQDFSSCGGGGGFTTVMTIETLKEGEATEVKEMLRRLATHASSESRLLIRQNELDATRRIES</sequence>
<evidence type="ECO:0000256" key="2">
    <source>
        <dbReference type="ARBA" id="ARBA00023015"/>
    </source>
</evidence>
<dbReference type="AlphaFoldDB" id="A0A835PTV3"/>
<evidence type="ECO:0000256" key="4">
    <source>
        <dbReference type="SAM" id="Coils"/>
    </source>
</evidence>
<dbReference type="PROSITE" id="PS50888">
    <property type="entry name" value="BHLH"/>
    <property type="match status" value="1"/>
</dbReference>
<dbReference type="SUPFAM" id="SSF47459">
    <property type="entry name" value="HLH, helix-loop-helix DNA-binding domain"/>
    <property type="match status" value="1"/>
</dbReference>
<dbReference type="Pfam" id="PF00010">
    <property type="entry name" value="HLH"/>
    <property type="match status" value="1"/>
</dbReference>
<comment type="caution">
    <text evidence="6">The sequence shown here is derived from an EMBL/GenBank/DDBJ whole genome shotgun (WGS) entry which is preliminary data.</text>
</comment>
<comment type="similarity">
    <text evidence="1">Belongs to the bHLH protein family.</text>
</comment>
<accession>A0A835PTV3</accession>
<dbReference type="InterPro" id="IPR044658">
    <property type="entry name" value="bHLH92/bHLH041-like"/>
</dbReference>
<proteinExistence type="inferred from homology"/>